<keyword evidence="7" id="KW-0732">Signal</keyword>
<dbReference type="GO" id="GO:0045490">
    <property type="term" value="P:pectin catabolic process"/>
    <property type="evidence" value="ECO:0007669"/>
    <property type="project" value="UniProtKB-UniRule"/>
</dbReference>
<dbReference type="FunFam" id="2.160.20.10:FF:000008">
    <property type="entry name" value="Pectinesterase"/>
    <property type="match status" value="1"/>
</dbReference>
<proteinExistence type="inferred from homology"/>
<dbReference type="InterPro" id="IPR000070">
    <property type="entry name" value="Pectinesterase_cat"/>
</dbReference>
<dbReference type="PROSITE" id="PS00503">
    <property type="entry name" value="PECTINESTERASE_2"/>
    <property type="match status" value="1"/>
</dbReference>
<keyword evidence="13" id="KW-0812">Transmembrane</keyword>
<dbReference type="PANTHER" id="PTHR31321">
    <property type="entry name" value="ACYL-COA THIOESTER HYDROLASE YBHC-RELATED"/>
    <property type="match status" value="1"/>
</dbReference>
<keyword evidence="5" id="KW-0134">Cell wall</keyword>
<keyword evidence="8 12" id="KW-0378">Hydrolase</keyword>
<dbReference type="EC" id="3.1.1.11" evidence="4 12"/>
<reference evidence="15" key="1">
    <citation type="submission" date="2024-03" db="EMBL/GenBank/DDBJ databases">
        <title>WGS assembly of Saponaria officinalis var. Norfolk2.</title>
        <authorList>
            <person name="Jenkins J."/>
            <person name="Shu S."/>
            <person name="Grimwood J."/>
            <person name="Barry K."/>
            <person name="Goodstein D."/>
            <person name="Schmutz J."/>
            <person name="Leebens-Mack J."/>
            <person name="Osbourn A."/>
        </authorList>
    </citation>
    <scope>NUCLEOTIDE SEQUENCE [LARGE SCALE GENOMIC DNA]</scope>
    <source>
        <strain evidence="15">JIC</strain>
    </source>
</reference>
<evidence type="ECO:0000256" key="6">
    <source>
        <dbReference type="ARBA" id="ARBA00022525"/>
    </source>
</evidence>
<evidence type="ECO:0000256" key="12">
    <source>
        <dbReference type="RuleBase" id="RU000589"/>
    </source>
</evidence>
<evidence type="ECO:0000256" key="11">
    <source>
        <dbReference type="PROSITE-ProRule" id="PRU10040"/>
    </source>
</evidence>
<sequence>MSTKCKEYSLTQIIMFTIIFIIINVAFVTNATTLIPADGTKVESWFQSVIKPFSARKGTLEPSLVEAENAAEVIKVSKDGTGKFKTITNALNSVDEGNTNRVIIAIAPGVYKEKIKIERFKPYITLYGTDPKNMPVITFDGTAKDFGTVDSATLIVESDYFVGANLVIENSAPRPDGKRVGAQAVALRISGDSAAFYNCKFKGFQDTICDDKGDHFFKDCYIEGTVDFIFGEARSIYLNSEIKVIPGDPLAYIVAHARKDDDGVGGYSFVHCKVTGTGRNAFLARAWMEAARTVYSYCTLTDVVHPEGFSDGRKPQMQKTVYFGEYKNSGPGASPTGRAKFAKQLTDKEAQTFISLEYIDAAKWLLPPPKV</sequence>
<feature type="active site" evidence="11">
    <location>
        <position position="227"/>
    </location>
</feature>
<evidence type="ECO:0000256" key="4">
    <source>
        <dbReference type="ARBA" id="ARBA00013229"/>
    </source>
</evidence>
<evidence type="ECO:0000256" key="10">
    <source>
        <dbReference type="ARBA" id="ARBA00047928"/>
    </source>
</evidence>
<comment type="subcellular location">
    <subcellularLocation>
        <location evidence="1">Secreted</location>
        <location evidence="1">Cell wall</location>
    </subcellularLocation>
</comment>
<comment type="catalytic activity">
    <reaction evidence="10 12">
        <text>[(1-&gt;4)-alpha-D-galacturonosyl methyl ester](n) + n H2O = [(1-&gt;4)-alpha-D-galacturonosyl](n) + n methanol + n H(+)</text>
        <dbReference type="Rhea" id="RHEA:22380"/>
        <dbReference type="Rhea" id="RHEA-COMP:14570"/>
        <dbReference type="Rhea" id="RHEA-COMP:14573"/>
        <dbReference type="ChEBI" id="CHEBI:15377"/>
        <dbReference type="ChEBI" id="CHEBI:15378"/>
        <dbReference type="ChEBI" id="CHEBI:17790"/>
        <dbReference type="ChEBI" id="CHEBI:140522"/>
        <dbReference type="ChEBI" id="CHEBI:140523"/>
        <dbReference type="EC" id="3.1.1.11"/>
    </reaction>
</comment>
<keyword evidence="13" id="KW-1133">Transmembrane helix</keyword>
<dbReference type="AlphaFoldDB" id="A0AAW1GTT2"/>
<dbReference type="Gene3D" id="2.160.20.10">
    <property type="entry name" value="Single-stranded right-handed beta-helix, Pectin lyase-like"/>
    <property type="match status" value="1"/>
</dbReference>
<dbReference type="InterPro" id="IPR033131">
    <property type="entry name" value="Pectinesterase_Asp_AS"/>
</dbReference>
<evidence type="ECO:0000256" key="1">
    <source>
        <dbReference type="ARBA" id="ARBA00004191"/>
    </source>
</evidence>
<evidence type="ECO:0000313" key="15">
    <source>
        <dbReference type="EMBL" id="KAK9664299.1"/>
    </source>
</evidence>
<accession>A0AAW1GTT2</accession>
<keyword evidence="16" id="KW-1185">Reference proteome</keyword>
<evidence type="ECO:0000256" key="13">
    <source>
        <dbReference type="SAM" id="Phobius"/>
    </source>
</evidence>
<comment type="similarity">
    <text evidence="3">Belongs to the pectinesterase family.</text>
</comment>
<dbReference type="SUPFAM" id="SSF51126">
    <property type="entry name" value="Pectin lyase-like"/>
    <property type="match status" value="1"/>
</dbReference>
<dbReference type="InterPro" id="IPR011050">
    <property type="entry name" value="Pectin_lyase_fold/virulence"/>
</dbReference>
<name>A0AAW1GTT2_SAPOF</name>
<dbReference type="EMBL" id="JBDFQZ010000014">
    <property type="protein sequence ID" value="KAK9664299.1"/>
    <property type="molecule type" value="Genomic_DNA"/>
</dbReference>
<dbReference type="PANTHER" id="PTHR31321:SF87">
    <property type="entry name" value="PECTINESTERASE 63-RELATED"/>
    <property type="match status" value="1"/>
</dbReference>
<feature type="transmembrane region" description="Helical" evidence="13">
    <location>
        <begin position="12"/>
        <end position="35"/>
    </location>
</feature>
<evidence type="ECO:0000256" key="5">
    <source>
        <dbReference type="ARBA" id="ARBA00022512"/>
    </source>
</evidence>
<evidence type="ECO:0000256" key="7">
    <source>
        <dbReference type="ARBA" id="ARBA00022729"/>
    </source>
</evidence>
<evidence type="ECO:0000256" key="8">
    <source>
        <dbReference type="ARBA" id="ARBA00022801"/>
    </source>
</evidence>
<evidence type="ECO:0000256" key="2">
    <source>
        <dbReference type="ARBA" id="ARBA00005184"/>
    </source>
</evidence>
<dbReference type="GO" id="GO:0042545">
    <property type="term" value="P:cell wall modification"/>
    <property type="evidence" value="ECO:0007669"/>
    <property type="project" value="UniProtKB-UniRule"/>
</dbReference>
<keyword evidence="6" id="KW-0964">Secreted</keyword>
<organism evidence="15 16">
    <name type="scientific">Saponaria officinalis</name>
    <name type="common">Common soapwort</name>
    <name type="synonym">Lychnis saponaria</name>
    <dbReference type="NCBI Taxonomy" id="3572"/>
    <lineage>
        <taxon>Eukaryota</taxon>
        <taxon>Viridiplantae</taxon>
        <taxon>Streptophyta</taxon>
        <taxon>Embryophyta</taxon>
        <taxon>Tracheophyta</taxon>
        <taxon>Spermatophyta</taxon>
        <taxon>Magnoliopsida</taxon>
        <taxon>eudicotyledons</taxon>
        <taxon>Gunneridae</taxon>
        <taxon>Pentapetalae</taxon>
        <taxon>Caryophyllales</taxon>
        <taxon>Caryophyllaceae</taxon>
        <taxon>Caryophylleae</taxon>
        <taxon>Saponaria</taxon>
    </lineage>
</organism>
<gene>
    <name evidence="15" type="ORF">RND81_14G031700</name>
</gene>
<keyword evidence="9 12" id="KW-0063">Aspartyl esterase</keyword>
<comment type="pathway">
    <text evidence="2 12">Glycan metabolism; pectin degradation; 2-dehydro-3-deoxy-D-gluconate from pectin: step 1/5.</text>
</comment>
<dbReference type="InterPro" id="IPR012334">
    <property type="entry name" value="Pectin_lyas_fold"/>
</dbReference>
<feature type="domain" description="Pectinesterase catalytic" evidence="14">
    <location>
        <begin position="74"/>
        <end position="360"/>
    </location>
</feature>
<evidence type="ECO:0000256" key="3">
    <source>
        <dbReference type="ARBA" id="ARBA00008891"/>
    </source>
</evidence>
<evidence type="ECO:0000259" key="14">
    <source>
        <dbReference type="Pfam" id="PF01095"/>
    </source>
</evidence>
<comment type="caution">
    <text evidence="15">The sequence shown here is derived from an EMBL/GenBank/DDBJ whole genome shotgun (WGS) entry which is preliminary data.</text>
</comment>
<dbReference type="GO" id="GO:0030599">
    <property type="term" value="F:pectinesterase activity"/>
    <property type="evidence" value="ECO:0007669"/>
    <property type="project" value="UniProtKB-UniRule"/>
</dbReference>
<dbReference type="Pfam" id="PF01095">
    <property type="entry name" value="Pectinesterase"/>
    <property type="match status" value="1"/>
</dbReference>
<dbReference type="Proteomes" id="UP001443914">
    <property type="component" value="Unassembled WGS sequence"/>
</dbReference>
<keyword evidence="13" id="KW-0472">Membrane</keyword>
<protein>
    <recommendedName>
        <fullName evidence="4 12">Pectinesterase</fullName>
        <ecNumber evidence="4 12">3.1.1.11</ecNumber>
    </recommendedName>
</protein>
<evidence type="ECO:0000256" key="9">
    <source>
        <dbReference type="ARBA" id="ARBA00023085"/>
    </source>
</evidence>
<evidence type="ECO:0000313" key="16">
    <source>
        <dbReference type="Proteomes" id="UP001443914"/>
    </source>
</evidence>